<sequence length="304" mass="33703">MADGNGLAVPKLIPFQDMCKSLPIHHLFSSFFFSLCFHLWAPPPPRASASARLRLLLRLRVPQLPPLGTSNSACLCLHVPPPQCTFASASASVRFRLCLHLSVLLPPAASAFALPPPSRAQPERNNPCASTLGFPSSAYNFSSFCIRGSLQKADSRASSSSPFCKGLKFDSLCDLTHLVWMYKLVDPTNRGPREKVEGLLLQGLIEKYIIQLSTFLTYQSTKSYAINEHIKAQQHTHTTEEFKQKDRVLIRNSVLWANFINSPSSNCTCRDGTLCLQARLHAFLKPTPSSREGYLQRDSDAQVS</sequence>
<gene>
    <name evidence="1" type="ORF">Fmac_008097</name>
</gene>
<evidence type="ECO:0000313" key="2">
    <source>
        <dbReference type="Proteomes" id="UP001603857"/>
    </source>
</evidence>
<evidence type="ECO:0000313" key="1">
    <source>
        <dbReference type="EMBL" id="KAL2340157.1"/>
    </source>
</evidence>
<proteinExistence type="predicted"/>
<keyword evidence="2" id="KW-1185">Reference proteome</keyword>
<dbReference type="Proteomes" id="UP001603857">
    <property type="component" value="Unassembled WGS sequence"/>
</dbReference>
<protein>
    <submittedName>
        <fullName evidence="1">Uncharacterized protein</fullName>
    </submittedName>
</protein>
<reference evidence="1 2" key="1">
    <citation type="submission" date="2024-08" db="EMBL/GenBank/DDBJ databases">
        <title>Insights into the chromosomal genome structure of Flemingia macrophylla.</title>
        <authorList>
            <person name="Ding Y."/>
            <person name="Zhao Y."/>
            <person name="Bi W."/>
            <person name="Wu M."/>
            <person name="Zhao G."/>
            <person name="Gong Y."/>
            <person name="Li W."/>
            <person name="Zhang P."/>
        </authorList>
    </citation>
    <scope>NUCLEOTIDE SEQUENCE [LARGE SCALE GENOMIC DNA]</scope>
    <source>
        <strain evidence="1">DYQJB</strain>
        <tissue evidence="1">Leaf</tissue>
    </source>
</reference>
<accession>A0ABD1MXB2</accession>
<comment type="caution">
    <text evidence="1">The sequence shown here is derived from an EMBL/GenBank/DDBJ whole genome shotgun (WGS) entry which is preliminary data.</text>
</comment>
<name>A0ABD1MXB2_9FABA</name>
<dbReference type="AlphaFoldDB" id="A0ABD1MXB2"/>
<dbReference type="EMBL" id="JBGMDY010000003">
    <property type="protein sequence ID" value="KAL2340157.1"/>
    <property type="molecule type" value="Genomic_DNA"/>
</dbReference>
<organism evidence="1 2">
    <name type="scientific">Flemingia macrophylla</name>
    <dbReference type="NCBI Taxonomy" id="520843"/>
    <lineage>
        <taxon>Eukaryota</taxon>
        <taxon>Viridiplantae</taxon>
        <taxon>Streptophyta</taxon>
        <taxon>Embryophyta</taxon>
        <taxon>Tracheophyta</taxon>
        <taxon>Spermatophyta</taxon>
        <taxon>Magnoliopsida</taxon>
        <taxon>eudicotyledons</taxon>
        <taxon>Gunneridae</taxon>
        <taxon>Pentapetalae</taxon>
        <taxon>rosids</taxon>
        <taxon>fabids</taxon>
        <taxon>Fabales</taxon>
        <taxon>Fabaceae</taxon>
        <taxon>Papilionoideae</taxon>
        <taxon>50 kb inversion clade</taxon>
        <taxon>NPAAA clade</taxon>
        <taxon>indigoferoid/millettioid clade</taxon>
        <taxon>Phaseoleae</taxon>
        <taxon>Flemingia</taxon>
    </lineage>
</organism>